<keyword evidence="5" id="KW-0812">Transmembrane</keyword>
<dbReference type="Proteomes" id="UP000742786">
    <property type="component" value="Unassembled WGS sequence"/>
</dbReference>
<name>A0A916N921_9PROT</name>
<dbReference type="CDD" id="cd10551">
    <property type="entry name" value="PsrB"/>
    <property type="match status" value="1"/>
</dbReference>
<feature type="domain" description="4Fe-4S ferredoxin-type" evidence="6">
    <location>
        <begin position="68"/>
        <end position="97"/>
    </location>
</feature>
<dbReference type="InterPro" id="IPR050954">
    <property type="entry name" value="ET_IronSulfur_Cluster-Binding"/>
</dbReference>
<keyword evidence="9" id="KW-1185">Reference proteome</keyword>
<protein>
    <submittedName>
        <fullName evidence="7">Tetrathionate reductase subunit B</fullName>
    </submittedName>
</protein>
<dbReference type="PANTHER" id="PTHR43177">
    <property type="entry name" value="PROTEIN NRFC"/>
    <property type="match status" value="1"/>
</dbReference>
<gene>
    <name evidence="7" type="ORF">GTOL_11197</name>
    <name evidence="8" type="ORF">GTOL_11382</name>
</gene>
<evidence type="ECO:0000256" key="1">
    <source>
        <dbReference type="ARBA" id="ARBA00022485"/>
    </source>
</evidence>
<keyword evidence="2" id="KW-0479">Metal-binding</keyword>
<dbReference type="InterPro" id="IPR017900">
    <property type="entry name" value="4Fe4S_Fe_S_CS"/>
</dbReference>
<dbReference type="EMBL" id="CAJQUM010000001">
    <property type="protein sequence ID" value="CAG4883315.1"/>
    <property type="molecule type" value="Genomic_DNA"/>
</dbReference>
<evidence type="ECO:0000259" key="6">
    <source>
        <dbReference type="PROSITE" id="PS51379"/>
    </source>
</evidence>
<dbReference type="InterPro" id="IPR017896">
    <property type="entry name" value="4Fe4S_Fe-S-bd"/>
</dbReference>
<dbReference type="AlphaFoldDB" id="A0A916N921"/>
<dbReference type="PANTHER" id="PTHR43177:SF3">
    <property type="entry name" value="PROTEIN NRFC HOMOLOG"/>
    <property type="match status" value="1"/>
</dbReference>
<reference evidence="7" key="1">
    <citation type="submission" date="2021-04" db="EMBL/GenBank/DDBJ databases">
        <authorList>
            <person name="Hornung B."/>
        </authorList>
    </citation>
    <scope>NUCLEOTIDE SEQUENCE</scope>
    <source>
        <strain evidence="7">G5G6</strain>
    </source>
</reference>
<keyword evidence="5" id="KW-0472">Membrane</keyword>
<dbReference type="RefSeq" id="WP_220635294.1">
    <property type="nucleotide sequence ID" value="NZ_CAJQUM010000001.1"/>
</dbReference>
<organism evidence="7 9">
    <name type="scientific">Georgfuchsia toluolica</name>
    <dbReference type="NCBI Taxonomy" id="424218"/>
    <lineage>
        <taxon>Bacteria</taxon>
        <taxon>Pseudomonadati</taxon>
        <taxon>Pseudomonadota</taxon>
        <taxon>Betaproteobacteria</taxon>
        <taxon>Nitrosomonadales</taxon>
        <taxon>Sterolibacteriaceae</taxon>
        <taxon>Georgfuchsia</taxon>
    </lineage>
</organism>
<feature type="domain" description="4Fe-4S ferredoxin-type" evidence="6">
    <location>
        <begin position="180"/>
        <end position="209"/>
    </location>
</feature>
<evidence type="ECO:0000256" key="4">
    <source>
        <dbReference type="ARBA" id="ARBA00023014"/>
    </source>
</evidence>
<dbReference type="PROSITE" id="PS51379">
    <property type="entry name" value="4FE4S_FER_2"/>
    <property type="match status" value="3"/>
</dbReference>
<keyword evidence="1" id="KW-0004">4Fe-4S</keyword>
<keyword evidence="3" id="KW-0408">Iron</keyword>
<sequence>MADNDEQEKQRRERRQVLRFFGVAVGCGGMAIAAGTGLPGLCEAAAASEAASPPKPDIPDYDWTKHRWAFGVDATKCIGCLRCVEACKIENNVLADAHHFRTWVERYVTLEGEEKARIDSQSDPVNIAASGSESAYRFANRYKDAKVDRAFFVPKLCNHCTHPACVQVCPTGATYKTEDGVVVIDHKYCIGCQYCVQACPYGARYFNEEKGATDKCTWCYHRITKGLQPACVEVCPVSARIFGDRNDKQSPISLFLRNNRVSVLRPESGNAPNVFNVGLDKEVI</sequence>
<dbReference type="Pfam" id="PF13247">
    <property type="entry name" value="Fer4_11"/>
    <property type="match status" value="1"/>
</dbReference>
<keyword evidence="5" id="KW-1133">Transmembrane helix</keyword>
<evidence type="ECO:0000313" key="9">
    <source>
        <dbReference type="Proteomes" id="UP000742786"/>
    </source>
</evidence>
<dbReference type="PROSITE" id="PS00198">
    <property type="entry name" value="4FE4S_FER_1"/>
    <property type="match status" value="1"/>
</dbReference>
<evidence type="ECO:0000256" key="5">
    <source>
        <dbReference type="SAM" id="Phobius"/>
    </source>
</evidence>
<proteinExistence type="predicted"/>
<feature type="transmembrane region" description="Helical" evidence="5">
    <location>
        <begin position="17"/>
        <end position="38"/>
    </location>
</feature>
<dbReference type="GO" id="GO:0051539">
    <property type="term" value="F:4 iron, 4 sulfur cluster binding"/>
    <property type="evidence" value="ECO:0007669"/>
    <property type="project" value="UniProtKB-KW"/>
</dbReference>
<dbReference type="SUPFAM" id="SSF54862">
    <property type="entry name" value="4Fe-4S ferredoxins"/>
    <property type="match status" value="1"/>
</dbReference>
<dbReference type="GO" id="GO:0046872">
    <property type="term" value="F:metal ion binding"/>
    <property type="evidence" value="ECO:0007669"/>
    <property type="project" value="UniProtKB-KW"/>
</dbReference>
<accession>A0A916N921</accession>
<evidence type="ECO:0000256" key="2">
    <source>
        <dbReference type="ARBA" id="ARBA00022723"/>
    </source>
</evidence>
<comment type="caution">
    <text evidence="7">The sequence shown here is derived from an EMBL/GenBank/DDBJ whole genome shotgun (WGS) entry which is preliminary data.</text>
</comment>
<dbReference type="Gene3D" id="3.30.70.20">
    <property type="match status" value="2"/>
</dbReference>
<feature type="domain" description="4Fe-4S ferredoxin-type" evidence="6">
    <location>
        <begin position="148"/>
        <end position="179"/>
    </location>
</feature>
<evidence type="ECO:0000313" key="7">
    <source>
        <dbReference type="EMBL" id="CAG4883315.1"/>
    </source>
</evidence>
<evidence type="ECO:0000256" key="3">
    <source>
        <dbReference type="ARBA" id="ARBA00023004"/>
    </source>
</evidence>
<evidence type="ECO:0000313" key="8">
    <source>
        <dbReference type="EMBL" id="CAG4883499.1"/>
    </source>
</evidence>
<dbReference type="EMBL" id="CAJQUM010000001">
    <property type="protein sequence ID" value="CAG4883499.1"/>
    <property type="molecule type" value="Genomic_DNA"/>
</dbReference>
<keyword evidence="4" id="KW-0411">Iron-sulfur</keyword>